<evidence type="ECO:0000256" key="6">
    <source>
        <dbReference type="PROSITE-ProRule" id="PRU00108"/>
    </source>
</evidence>
<evidence type="ECO:0000256" key="4">
    <source>
        <dbReference type="ARBA" id="ARBA00023242"/>
    </source>
</evidence>
<dbReference type="GO" id="GO:0005634">
    <property type="term" value="C:nucleus"/>
    <property type="evidence" value="ECO:0007669"/>
    <property type="project" value="UniProtKB-SubCell"/>
</dbReference>
<evidence type="ECO:0000256" key="7">
    <source>
        <dbReference type="RuleBase" id="RU000682"/>
    </source>
</evidence>
<evidence type="ECO:0000256" key="2">
    <source>
        <dbReference type="ARBA" id="ARBA00023125"/>
    </source>
</evidence>
<evidence type="ECO:0000259" key="9">
    <source>
        <dbReference type="PROSITE" id="PS50157"/>
    </source>
</evidence>
<dbReference type="GO" id="GO:0000978">
    <property type="term" value="F:RNA polymerase II cis-regulatory region sequence-specific DNA binding"/>
    <property type="evidence" value="ECO:0007669"/>
    <property type="project" value="TreeGrafter"/>
</dbReference>
<dbReference type="GO" id="GO:0008270">
    <property type="term" value="F:zinc ion binding"/>
    <property type="evidence" value="ECO:0007669"/>
    <property type="project" value="UniProtKB-KW"/>
</dbReference>
<proteinExistence type="predicted"/>
<feature type="domain" description="C2H2-type" evidence="9">
    <location>
        <begin position="101"/>
        <end position="128"/>
    </location>
</feature>
<dbReference type="CDD" id="cd00086">
    <property type="entry name" value="homeodomain"/>
    <property type="match status" value="1"/>
</dbReference>
<dbReference type="InterPro" id="IPR036236">
    <property type="entry name" value="Znf_C2H2_sf"/>
</dbReference>
<dbReference type="SUPFAM" id="SSF57667">
    <property type="entry name" value="beta-beta-alpha zinc fingers"/>
    <property type="match status" value="1"/>
</dbReference>
<dbReference type="SUPFAM" id="SSF46689">
    <property type="entry name" value="Homeodomain-like"/>
    <property type="match status" value="1"/>
</dbReference>
<dbReference type="InterPro" id="IPR013087">
    <property type="entry name" value="Znf_C2H2_type"/>
</dbReference>
<dbReference type="Pfam" id="PF00046">
    <property type="entry name" value="Homeodomain"/>
    <property type="match status" value="1"/>
</dbReference>
<accession>A0A7R9AKR6</accession>
<dbReference type="InterPro" id="IPR009057">
    <property type="entry name" value="Homeodomain-like_sf"/>
</dbReference>
<dbReference type="AlphaFoldDB" id="A0A7R9AKR6"/>
<evidence type="ECO:0000256" key="3">
    <source>
        <dbReference type="ARBA" id="ARBA00023155"/>
    </source>
</evidence>
<dbReference type="InterPro" id="IPR017970">
    <property type="entry name" value="Homeobox_CS"/>
</dbReference>
<keyword evidence="3 6" id="KW-0371">Homeobox</keyword>
<dbReference type="PANTHER" id="PTHR45664:SF18">
    <property type="entry name" value="HOMEOBOX PROTEIN HOX3"/>
    <property type="match status" value="1"/>
</dbReference>
<dbReference type="PROSITE" id="PS50071">
    <property type="entry name" value="HOMEOBOX_2"/>
    <property type="match status" value="1"/>
</dbReference>
<dbReference type="Gene3D" id="1.10.10.60">
    <property type="entry name" value="Homeodomain-like"/>
    <property type="match status" value="1"/>
</dbReference>
<keyword evidence="4 6" id="KW-0539">Nucleus</keyword>
<name>A0A7R9AKR6_TIMSH</name>
<dbReference type="InterPro" id="IPR020479">
    <property type="entry name" value="HD_metazoa"/>
</dbReference>
<sequence length="223" mass="26368">MMEHTKKMILVSPETLHRYEQHHQQVASATNLVVSELDKEMEKILTSKLDDKSKWTLYQQVLQRYLHFNATRVCPQRLHPAKFLPSSYQLLKSLPQSNFLWNCEKCGKVYQWKQTLVRHMKLECGKDPQFHCPFCSITFSSINYSYPAEGSDCTSGGAFLSRRSRTAFTNTQLIELEKEFQLGMYLFRPRRINLAKSLNLTETQIKIWFQNRRMKHKKEQSLK</sequence>
<dbReference type="SMART" id="SM00389">
    <property type="entry name" value="HOX"/>
    <property type="match status" value="1"/>
</dbReference>
<feature type="domain" description="Homeobox" evidence="8">
    <location>
        <begin position="159"/>
        <end position="219"/>
    </location>
</feature>
<dbReference type="PANTHER" id="PTHR45664">
    <property type="entry name" value="PROTEIN ZERKNUELLT 1-RELATED"/>
    <property type="match status" value="1"/>
</dbReference>
<evidence type="ECO:0000256" key="1">
    <source>
        <dbReference type="ARBA" id="ARBA00004123"/>
    </source>
</evidence>
<dbReference type="PROSITE" id="PS50157">
    <property type="entry name" value="ZINC_FINGER_C2H2_2"/>
    <property type="match status" value="1"/>
</dbReference>
<organism evidence="10">
    <name type="scientific">Timema shepardi</name>
    <name type="common">Walking stick</name>
    <dbReference type="NCBI Taxonomy" id="629360"/>
    <lineage>
        <taxon>Eukaryota</taxon>
        <taxon>Metazoa</taxon>
        <taxon>Ecdysozoa</taxon>
        <taxon>Arthropoda</taxon>
        <taxon>Hexapoda</taxon>
        <taxon>Insecta</taxon>
        <taxon>Pterygota</taxon>
        <taxon>Neoptera</taxon>
        <taxon>Polyneoptera</taxon>
        <taxon>Phasmatodea</taxon>
        <taxon>Timematodea</taxon>
        <taxon>Timematoidea</taxon>
        <taxon>Timematidae</taxon>
        <taxon>Timema</taxon>
    </lineage>
</organism>
<keyword evidence="5" id="KW-0479">Metal-binding</keyword>
<dbReference type="EMBL" id="OC000069">
    <property type="protein sequence ID" value="CAD7256011.1"/>
    <property type="molecule type" value="Genomic_DNA"/>
</dbReference>
<dbReference type="GO" id="GO:0000981">
    <property type="term" value="F:DNA-binding transcription factor activity, RNA polymerase II-specific"/>
    <property type="evidence" value="ECO:0007669"/>
    <property type="project" value="InterPro"/>
</dbReference>
<reference evidence="10" key="1">
    <citation type="submission" date="2020-11" db="EMBL/GenBank/DDBJ databases">
        <authorList>
            <person name="Tran Van P."/>
        </authorList>
    </citation>
    <scope>NUCLEOTIDE SEQUENCE</scope>
</reference>
<keyword evidence="2 6" id="KW-0238">DNA-binding</keyword>
<dbReference type="PRINTS" id="PR00024">
    <property type="entry name" value="HOMEOBOX"/>
</dbReference>
<dbReference type="InterPro" id="IPR001356">
    <property type="entry name" value="HD"/>
</dbReference>
<dbReference type="Gene3D" id="3.30.160.60">
    <property type="entry name" value="Classic Zinc Finger"/>
    <property type="match status" value="1"/>
</dbReference>
<protein>
    <submittedName>
        <fullName evidence="10">Uncharacterized protein</fullName>
    </submittedName>
</protein>
<keyword evidence="5" id="KW-0863">Zinc-finger</keyword>
<gene>
    <name evidence="10" type="ORF">TSIB3V08_LOCUS302</name>
</gene>
<dbReference type="PROSITE" id="PS00027">
    <property type="entry name" value="HOMEOBOX_1"/>
    <property type="match status" value="1"/>
</dbReference>
<feature type="DNA-binding region" description="Homeobox" evidence="6">
    <location>
        <begin position="161"/>
        <end position="220"/>
    </location>
</feature>
<comment type="subcellular location">
    <subcellularLocation>
        <location evidence="1 6 7">Nucleus</location>
    </subcellularLocation>
</comment>
<evidence type="ECO:0000256" key="5">
    <source>
        <dbReference type="PROSITE-ProRule" id="PRU00042"/>
    </source>
</evidence>
<evidence type="ECO:0000313" key="10">
    <source>
        <dbReference type="EMBL" id="CAD7256011.1"/>
    </source>
</evidence>
<keyword evidence="5" id="KW-0862">Zinc</keyword>
<evidence type="ECO:0000259" key="8">
    <source>
        <dbReference type="PROSITE" id="PS50071"/>
    </source>
</evidence>